<evidence type="ECO:0000313" key="3">
    <source>
        <dbReference type="Proteomes" id="UP001472677"/>
    </source>
</evidence>
<dbReference type="PANTHER" id="PTHR24559:SF444">
    <property type="entry name" value="REVERSE TRANSCRIPTASE DOMAIN-CONTAINING PROTEIN"/>
    <property type="match status" value="1"/>
</dbReference>
<proteinExistence type="predicted"/>
<dbReference type="InterPro" id="IPR043128">
    <property type="entry name" value="Rev_trsase/Diguanyl_cyclase"/>
</dbReference>
<dbReference type="Pfam" id="PF00078">
    <property type="entry name" value="RVT_1"/>
    <property type="match status" value="1"/>
</dbReference>
<feature type="domain" description="Reverse transcriptase" evidence="1">
    <location>
        <begin position="1"/>
        <end position="82"/>
    </location>
</feature>
<sequence>MPFGLTNAPAAFMDLMNRVFNTYLNKFVAVFIDDILVYSHSKEKHVEHLPIVLQTLRERQMFAKFSKCEFWLSEVSFLGHVISVEGINVDPKKVQNILDWQPPRNVGEVRLMIVNSLLQYLLSKFGGITCMARNATCLLIIKALNIS</sequence>
<dbReference type="PROSITE" id="PS50878">
    <property type="entry name" value="RT_POL"/>
    <property type="match status" value="1"/>
</dbReference>
<dbReference type="InterPro" id="IPR000477">
    <property type="entry name" value="RT_dom"/>
</dbReference>
<name>A0ABR2ES39_9ROSI</name>
<dbReference type="SUPFAM" id="SSF56672">
    <property type="entry name" value="DNA/RNA polymerases"/>
    <property type="match status" value="1"/>
</dbReference>
<gene>
    <name evidence="2" type="ORF">V6N12_058414</name>
</gene>
<keyword evidence="3" id="KW-1185">Reference proteome</keyword>
<dbReference type="Proteomes" id="UP001472677">
    <property type="component" value="Unassembled WGS sequence"/>
</dbReference>
<protein>
    <recommendedName>
        <fullName evidence="1">Reverse transcriptase domain-containing protein</fullName>
    </recommendedName>
</protein>
<accession>A0ABR2ES39</accession>
<dbReference type="InterPro" id="IPR043502">
    <property type="entry name" value="DNA/RNA_pol_sf"/>
</dbReference>
<evidence type="ECO:0000313" key="2">
    <source>
        <dbReference type="EMBL" id="KAK8564832.1"/>
    </source>
</evidence>
<dbReference type="PANTHER" id="PTHR24559">
    <property type="entry name" value="TRANSPOSON TY3-I GAG-POL POLYPROTEIN"/>
    <property type="match status" value="1"/>
</dbReference>
<dbReference type="Gene3D" id="3.30.70.270">
    <property type="match status" value="1"/>
</dbReference>
<dbReference type="CDD" id="cd01647">
    <property type="entry name" value="RT_LTR"/>
    <property type="match status" value="1"/>
</dbReference>
<comment type="caution">
    <text evidence="2">The sequence shown here is derived from an EMBL/GenBank/DDBJ whole genome shotgun (WGS) entry which is preliminary data.</text>
</comment>
<evidence type="ECO:0000259" key="1">
    <source>
        <dbReference type="PROSITE" id="PS50878"/>
    </source>
</evidence>
<reference evidence="2 3" key="1">
    <citation type="journal article" date="2024" name="G3 (Bethesda)">
        <title>Genome assembly of Hibiscus sabdariffa L. provides insights into metabolisms of medicinal natural products.</title>
        <authorList>
            <person name="Kim T."/>
        </authorList>
    </citation>
    <scope>NUCLEOTIDE SEQUENCE [LARGE SCALE GENOMIC DNA]</scope>
    <source>
        <strain evidence="2">TK-2024</strain>
        <tissue evidence="2">Old leaves</tissue>
    </source>
</reference>
<dbReference type="InterPro" id="IPR053134">
    <property type="entry name" value="RNA-dir_DNA_polymerase"/>
</dbReference>
<dbReference type="EMBL" id="JBBPBM010000010">
    <property type="protein sequence ID" value="KAK8564832.1"/>
    <property type="molecule type" value="Genomic_DNA"/>
</dbReference>
<organism evidence="2 3">
    <name type="scientific">Hibiscus sabdariffa</name>
    <name type="common">roselle</name>
    <dbReference type="NCBI Taxonomy" id="183260"/>
    <lineage>
        <taxon>Eukaryota</taxon>
        <taxon>Viridiplantae</taxon>
        <taxon>Streptophyta</taxon>
        <taxon>Embryophyta</taxon>
        <taxon>Tracheophyta</taxon>
        <taxon>Spermatophyta</taxon>
        <taxon>Magnoliopsida</taxon>
        <taxon>eudicotyledons</taxon>
        <taxon>Gunneridae</taxon>
        <taxon>Pentapetalae</taxon>
        <taxon>rosids</taxon>
        <taxon>malvids</taxon>
        <taxon>Malvales</taxon>
        <taxon>Malvaceae</taxon>
        <taxon>Malvoideae</taxon>
        <taxon>Hibiscus</taxon>
    </lineage>
</organism>